<keyword evidence="2" id="KW-1185">Reference proteome</keyword>
<dbReference type="Proteomes" id="UP000724584">
    <property type="component" value="Unassembled WGS sequence"/>
</dbReference>
<evidence type="ECO:0000313" key="1">
    <source>
        <dbReference type="EMBL" id="KAH6617361.1"/>
    </source>
</evidence>
<accession>A0ACB7NVR5</accession>
<organism evidence="1 2">
    <name type="scientific">Chaetomium tenue</name>
    <dbReference type="NCBI Taxonomy" id="1854479"/>
    <lineage>
        <taxon>Eukaryota</taxon>
        <taxon>Fungi</taxon>
        <taxon>Dikarya</taxon>
        <taxon>Ascomycota</taxon>
        <taxon>Pezizomycotina</taxon>
        <taxon>Sordariomycetes</taxon>
        <taxon>Sordariomycetidae</taxon>
        <taxon>Sordariales</taxon>
        <taxon>Chaetomiaceae</taxon>
        <taxon>Chaetomium</taxon>
    </lineage>
</organism>
<name>A0ACB7NVR5_9PEZI</name>
<comment type="caution">
    <text evidence="1">The sequence shown here is derived from an EMBL/GenBank/DDBJ whole genome shotgun (WGS) entry which is preliminary data.</text>
</comment>
<reference evidence="1 2" key="1">
    <citation type="journal article" date="2021" name="Nat. Commun.">
        <title>Genetic determinants of endophytism in the Arabidopsis root mycobiome.</title>
        <authorList>
            <person name="Mesny F."/>
            <person name="Miyauchi S."/>
            <person name="Thiergart T."/>
            <person name="Pickel B."/>
            <person name="Atanasova L."/>
            <person name="Karlsson M."/>
            <person name="Huettel B."/>
            <person name="Barry K.W."/>
            <person name="Haridas S."/>
            <person name="Chen C."/>
            <person name="Bauer D."/>
            <person name="Andreopoulos W."/>
            <person name="Pangilinan J."/>
            <person name="LaButti K."/>
            <person name="Riley R."/>
            <person name="Lipzen A."/>
            <person name="Clum A."/>
            <person name="Drula E."/>
            <person name="Henrissat B."/>
            <person name="Kohler A."/>
            <person name="Grigoriev I.V."/>
            <person name="Martin F.M."/>
            <person name="Hacquard S."/>
        </authorList>
    </citation>
    <scope>NUCLEOTIDE SEQUENCE [LARGE SCALE GENOMIC DNA]</scope>
    <source>
        <strain evidence="1 2">MPI-SDFR-AT-0079</strain>
    </source>
</reference>
<proteinExistence type="predicted"/>
<gene>
    <name evidence="1" type="ORF">F5144DRAFT_586253</name>
</gene>
<dbReference type="EMBL" id="JAGIZQ010000007">
    <property type="protein sequence ID" value="KAH6617361.1"/>
    <property type="molecule type" value="Genomic_DNA"/>
</dbReference>
<protein>
    <submittedName>
        <fullName evidence="1">Major facilitator superfamily domain-containing protein</fullName>
    </submittedName>
</protein>
<evidence type="ECO:0000313" key="2">
    <source>
        <dbReference type="Proteomes" id="UP000724584"/>
    </source>
</evidence>
<sequence length="470" mass="49641">MAKVEPAPWADRDPTAPSTWSDTSATANNHSEPEGYATDKPNPSAAAPITTPADNHPPSDPPPPDTLAPPDGGALAWMQVVAAFSVFFNTWGMLNTFGVFQTYYESGALFQGASSSTISWIGCIQAFAVLATGLLSGPIYDRGYLRHLLAAGSFLVVFGFFMLSICKTYWQVLLAQGFSVGIGAGLLFVPTVAVLPTYFKARLGLAVGLAAAGSSVGGIIYPIMFYNLLDKVGFGWSTRIMAFTALATLAVPLVVLKMRVRPAKARDIFDWSAFTDWPYVAFTLGGMVGFIGLYVMLVYMSYFSAASGIADPAMAFYLVPILNAASTFGRTLPNYLSDKIGPLNLFGPAAAVCAALTLAMIAVTNLAGVTVIALLYGFFSGVFVALPPVCFVQLTKDKSKIGTRIGMGMATCGLGVLASGPGGGAIIGTHPANLHWDRLWIFGGCLMIASGIILSAVRFWLTKGKLLVKV</sequence>